<evidence type="ECO:0000313" key="1">
    <source>
        <dbReference type="EMBL" id="HHP92282.1"/>
    </source>
</evidence>
<organism evidence="1">
    <name type="scientific">Ignisphaera aggregans</name>
    <dbReference type="NCBI Taxonomy" id="334771"/>
    <lineage>
        <taxon>Archaea</taxon>
        <taxon>Thermoproteota</taxon>
        <taxon>Thermoprotei</taxon>
        <taxon>Desulfurococcales</taxon>
        <taxon>Desulfurococcaceae</taxon>
        <taxon>Ignisphaera</taxon>
    </lineage>
</organism>
<reference evidence="1" key="1">
    <citation type="journal article" date="2020" name="mSystems">
        <title>Genome- and Community-Level Interaction Insights into Carbon Utilization and Element Cycling Functions of Hydrothermarchaeota in Hydrothermal Sediment.</title>
        <authorList>
            <person name="Zhou Z."/>
            <person name="Liu Y."/>
            <person name="Xu W."/>
            <person name="Pan J."/>
            <person name="Luo Z.H."/>
            <person name="Li M."/>
        </authorList>
    </citation>
    <scope>NUCLEOTIDE SEQUENCE [LARGE SCALE GENOMIC DNA]</scope>
    <source>
        <strain evidence="1">SpSt-1109</strain>
    </source>
</reference>
<accession>A0A7J3YVE6</accession>
<dbReference type="AlphaFoldDB" id="A0A7J3YVE6"/>
<dbReference type="EMBL" id="DRYU01000034">
    <property type="protein sequence ID" value="HHP92282.1"/>
    <property type="molecule type" value="Genomic_DNA"/>
</dbReference>
<protein>
    <submittedName>
        <fullName evidence="1">Uncharacterized protein</fullName>
    </submittedName>
</protein>
<comment type="caution">
    <text evidence="1">The sequence shown here is derived from an EMBL/GenBank/DDBJ whole genome shotgun (WGS) entry which is preliminary data.</text>
</comment>
<proteinExistence type="predicted"/>
<sequence length="127" mass="14627">MARRVSHKVKLYTVLGDYVAIEVEAGTSIELLRKIQKVLNKGGEDVEDSIRMIQHFDVFYSLMCRKFKDFLTPKKNISELLRGNVLVDKIKLAKRDDEKVVVIVFDKSLNKDLIEKALTELGYEVIL</sequence>
<gene>
    <name evidence="1" type="ORF">ENM70_01460</name>
</gene>
<name>A0A7J3YVE6_9CREN</name>